<evidence type="ECO:0000256" key="1">
    <source>
        <dbReference type="PROSITE-ProRule" id="PRU00042"/>
    </source>
</evidence>
<dbReference type="InterPro" id="IPR036691">
    <property type="entry name" value="Endo/exonu/phosph_ase_sf"/>
</dbReference>
<dbReference type="SUPFAM" id="SSF56219">
    <property type="entry name" value="DNase I-like"/>
    <property type="match status" value="1"/>
</dbReference>
<sequence length="353" mass="37903">MRNSTNKNTIGTQVAPVPATNITCPTLTISVATSDYLPPATSNTITAPSTSDGDSVLNCPHCDRTFTSHIGMVTHLRIHGTQTGKLVPKAPTQQIPPPLMPHCPRAFTHGMGLLGHMRIHESGSHRDATGLFPAATPRAIVTTGGLNQVRVSGAVCASKPGISDSQISHLALSKSPTVGMTATSPQRLADHKISSRKTQTNNNTPRPHPPRHTLRAARKSPRKLAAWNVRSLIDNPRSNRPESRTALVTRKLARFKVDIAALSETRFSEQGQLEEVGAGYTFFWSGRPKAEGRDAGVAFAIRNDILGHLPCLPQETITLQPLSISPAHTAPGSSTHSSAWSVTCESITRRHVN</sequence>
<dbReference type="PROSITE" id="PS00028">
    <property type="entry name" value="ZINC_FINGER_C2H2_1"/>
    <property type="match status" value="1"/>
</dbReference>
<proteinExistence type="predicted"/>
<evidence type="ECO:0000256" key="2">
    <source>
        <dbReference type="SAM" id="MobiDB-lite"/>
    </source>
</evidence>
<dbReference type="GO" id="GO:0003824">
    <property type="term" value="F:catalytic activity"/>
    <property type="evidence" value="ECO:0007669"/>
    <property type="project" value="InterPro"/>
</dbReference>
<dbReference type="Pfam" id="PF03372">
    <property type="entry name" value="Exo_endo_phos"/>
    <property type="match status" value="1"/>
</dbReference>
<accession>A0A183SYY1</accession>
<dbReference type="Gene3D" id="3.60.10.10">
    <property type="entry name" value="Endonuclease/exonuclease/phosphatase"/>
    <property type="match status" value="1"/>
</dbReference>
<keyword evidence="1" id="KW-0862">Zinc</keyword>
<feature type="region of interest" description="Disordered" evidence="2">
    <location>
        <begin position="176"/>
        <end position="220"/>
    </location>
</feature>
<gene>
    <name evidence="4" type="ORF">SSLN_LOCUS9429</name>
</gene>
<evidence type="ECO:0000259" key="3">
    <source>
        <dbReference type="PROSITE" id="PS50157"/>
    </source>
</evidence>
<keyword evidence="1" id="KW-0479">Metal-binding</keyword>
<dbReference type="SMART" id="SM00355">
    <property type="entry name" value="ZnF_C2H2"/>
    <property type="match status" value="2"/>
</dbReference>
<feature type="compositionally biased region" description="Basic residues" evidence="2">
    <location>
        <begin position="208"/>
        <end position="220"/>
    </location>
</feature>
<dbReference type="AlphaFoldDB" id="A0A183SYY1"/>
<dbReference type="EMBL" id="UYSU01035235">
    <property type="protein sequence ID" value="VDL95814.1"/>
    <property type="molecule type" value="Genomic_DNA"/>
</dbReference>
<name>A0A183SYY1_SCHSO</name>
<feature type="domain" description="C2H2-type" evidence="3">
    <location>
        <begin position="57"/>
        <end position="84"/>
    </location>
</feature>
<feature type="compositionally biased region" description="Polar residues" evidence="2">
    <location>
        <begin position="176"/>
        <end position="186"/>
    </location>
</feature>
<evidence type="ECO:0000313" key="4">
    <source>
        <dbReference type="EMBL" id="VDL95814.1"/>
    </source>
</evidence>
<organism evidence="6">
    <name type="scientific">Schistocephalus solidus</name>
    <name type="common">Tapeworm</name>
    <dbReference type="NCBI Taxonomy" id="70667"/>
    <lineage>
        <taxon>Eukaryota</taxon>
        <taxon>Metazoa</taxon>
        <taxon>Spiralia</taxon>
        <taxon>Lophotrochozoa</taxon>
        <taxon>Platyhelminthes</taxon>
        <taxon>Cestoda</taxon>
        <taxon>Eucestoda</taxon>
        <taxon>Diphyllobothriidea</taxon>
        <taxon>Diphyllobothriidae</taxon>
        <taxon>Schistocephalus</taxon>
    </lineage>
</organism>
<reference evidence="6" key="1">
    <citation type="submission" date="2016-06" db="UniProtKB">
        <authorList>
            <consortium name="WormBaseParasite"/>
        </authorList>
    </citation>
    <scope>IDENTIFICATION</scope>
</reference>
<evidence type="ECO:0000313" key="5">
    <source>
        <dbReference type="Proteomes" id="UP000275846"/>
    </source>
</evidence>
<evidence type="ECO:0000313" key="6">
    <source>
        <dbReference type="WBParaSite" id="SSLN_0000978901-mRNA-1"/>
    </source>
</evidence>
<dbReference type="WBParaSite" id="SSLN_0000978901-mRNA-1">
    <property type="protein sequence ID" value="SSLN_0000978901-mRNA-1"/>
    <property type="gene ID" value="SSLN_0000978901"/>
</dbReference>
<dbReference type="InterPro" id="IPR005135">
    <property type="entry name" value="Endo/exonuclease/phosphatase"/>
</dbReference>
<dbReference type="InterPro" id="IPR013087">
    <property type="entry name" value="Znf_C2H2_type"/>
</dbReference>
<keyword evidence="1" id="KW-0863">Zinc-finger</keyword>
<dbReference type="SUPFAM" id="SSF57667">
    <property type="entry name" value="beta-beta-alpha zinc fingers"/>
    <property type="match status" value="1"/>
</dbReference>
<dbReference type="PROSITE" id="PS50157">
    <property type="entry name" value="ZINC_FINGER_C2H2_2"/>
    <property type="match status" value="1"/>
</dbReference>
<keyword evidence="5" id="KW-1185">Reference proteome</keyword>
<dbReference type="InterPro" id="IPR036236">
    <property type="entry name" value="Znf_C2H2_sf"/>
</dbReference>
<reference evidence="4 5" key="2">
    <citation type="submission" date="2018-11" db="EMBL/GenBank/DDBJ databases">
        <authorList>
            <consortium name="Pathogen Informatics"/>
        </authorList>
    </citation>
    <scope>NUCLEOTIDE SEQUENCE [LARGE SCALE GENOMIC DNA]</scope>
    <source>
        <strain evidence="4 5">NST_G2</strain>
    </source>
</reference>
<dbReference type="GO" id="GO:0008270">
    <property type="term" value="F:zinc ion binding"/>
    <property type="evidence" value="ECO:0007669"/>
    <property type="project" value="UniProtKB-KW"/>
</dbReference>
<dbReference type="Proteomes" id="UP000275846">
    <property type="component" value="Unassembled WGS sequence"/>
</dbReference>
<protein>
    <submittedName>
        <fullName evidence="6">C2H2-type domain-containing protein</fullName>
    </submittedName>
</protein>
<dbReference type="Gene3D" id="3.30.160.60">
    <property type="entry name" value="Classic Zinc Finger"/>
    <property type="match status" value="1"/>
</dbReference>